<organism evidence="6 7">
    <name type="scientific">Polyangium jinanense</name>
    <dbReference type="NCBI Taxonomy" id="2829994"/>
    <lineage>
        <taxon>Bacteria</taxon>
        <taxon>Pseudomonadati</taxon>
        <taxon>Myxococcota</taxon>
        <taxon>Polyangia</taxon>
        <taxon>Polyangiales</taxon>
        <taxon>Polyangiaceae</taxon>
        <taxon>Polyangium</taxon>
    </lineage>
</organism>
<dbReference type="CDD" id="cd02869">
    <property type="entry name" value="PseudoU_synth_RluA_like"/>
    <property type="match status" value="1"/>
</dbReference>
<dbReference type="PROSITE" id="PS01129">
    <property type="entry name" value="PSI_RLU"/>
    <property type="match status" value="1"/>
</dbReference>
<dbReference type="SUPFAM" id="SSF55120">
    <property type="entry name" value="Pseudouridine synthase"/>
    <property type="match status" value="1"/>
</dbReference>
<dbReference type="PROSITE" id="PS50889">
    <property type="entry name" value="S4"/>
    <property type="match status" value="1"/>
</dbReference>
<dbReference type="InterPro" id="IPR006224">
    <property type="entry name" value="PsdUridine_synth_RluA-like_CS"/>
</dbReference>
<evidence type="ECO:0000256" key="4">
    <source>
        <dbReference type="SAM" id="MobiDB-lite"/>
    </source>
</evidence>
<keyword evidence="7" id="KW-1185">Reference proteome</keyword>
<evidence type="ECO:0000256" key="3">
    <source>
        <dbReference type="PROSITE-ProRule" id="PRU00182"/>
    </source>
</evidence>
<dbReference type="InterPro" id="IPR050188">
    <property type="entry name" value="RluA_PseudoU_synthase"/>
</dbReference>
<feature type="compositionally biased region" description="Basic residues" evidence="4">
    <location>
        <begin position="1"/>
        <end position="13"/>
    </location>
</feature>
<dbReference type="SUPFAM" id="SSF55174">
    <property type="entry name" value="Alpha-L RNA-binding motif"/>
    <property type="match status" value="1"/>
</dbReference>
<feature type="domain" description="Pseudouridine synthase RsuA/RluA-like" evidence="5">
    <location>
        <begin position="123"/>
        <end position="282"/>
    </location>
</feature>
<keyword evidence="3" id="KW-0694">RNA-binding</keyword>
<evidence type="ECO:0000259" key="5">
    <source>
        <dbReference type="Pfam" id="PF00849"/>
    </source>
</evidence>
<dbReference type="InterPro" id="IPR006145">
    <property type="entry name" value="PsdUridine_synth_RsuA/RluA"/>
</dbReference>
<dbReference type="Pfam" id="PF00849">
    <property type="entry name" value="PseudoU_synth_2"/>
    <property type="match status" value="1"/>
</dbReference>
<dbReference type="PANTHER" id="PTHR21600">
    <property type="entry name" value="MITOCHONDRIAL RNA PSEUDOURIDINE SYNTHASE"/>
    <property type="match status" value="1"/>
</dbReference>
<dbReference type="AlphaFoldDB" id="A0A9X3WWB8"/>
<evidence type="ECO:0000313" key="6">
    <source>
        <dbReference type="EMBL" id="MDC3979307.1"/>
    </source>
</evidence>
<reference evidence="6 7" key="1">
    <citation type="submission" date="2021-04" db="EMBL/GenBank/DDBJ databases">
        <title>Genome analysis of Polyangium sp.</title>
        <authorList>
            <person name="Li Y."/>
            <person name="Wang J."/>
        </authorList>
    </citation>
    <scope>NUCLEOTIDE SEQUENCE [LARGE SCALE GENOMIC DNA]</scope>
    <source>
        <strain evidence="6 7">SDU14</strain>
    </source>
</reference>
<keyword evidence="2" id="KW-0413">Isomerase</keyword>
<gene>
    <name evidence="6" type="ORF">KEG57_02270</name>
</gene>
<sequence length="347" mass="38261">MSSRPPPRKRPRTALRGSPRTPPPAGQPASSLGSPDATWVVPPDLGGRPLDGVVRTLAAVSWSDARRLIETGKIAVDGTQILDPMRKTRAGAEITRHPRAPSRKVARLAELGEELVVHMDPAVVVVRKPAGISTIPFGDESPEEREKTLDALVRDLLARRDRIRGRAPLGIVHRLDRATSGLLVFTRTLAAKKHLTQQFREHSVRRVYLAIVHGDIGKRTFRSRLVADRGDGLRGSLEEGERRGEGQLAVTHVEPLERLRGATLVACRLETGRTHQIRIHLSEAGHPIVGENVYVRNYAGPRIDAPRLMLHAAELGFIHPQTGDEVFFEEPPPQDFESVLERLRASG</sequence>
<accession>A0A9X3WWB8</accession>
<comment type="caution">
    <text evidence="6">The sequence shown here is derived from an EMBL/GenBank/DDBJ whole genome shotgun (WGS) entry which is preliminary data.</text>
</comment>
<dbReference type="RefSeq" id="WP_272458055.1">
    <property type="nucleotide sequence ID" value="NZ_JAGTJJ010000001.1"/>
</dbReference>
<evidence type="ECO:0000256" key="2">
    <source>
        <dbReference type="ARBA" id="ARBA00023235"/>
    </source>
</evidence>
<name>A0A9X3WWB8_9BACT</name>
<evidence type="ECO:0000256" key="1">
    <source>
        <dbReference type="ARBA" id="ARBA00010876"/>
    </source>
</evidence>
<dbReference type="PANTHER" id="PTHR21600:SF44">
    <property type="entry name" value="RIBOSOMAL LARGE SUBUNIT PSEUDOURIDINE SYNTHASE D"/>
    <property type="match status" value="1"/>
</dbReference>
<evidence type="ECO:0000313" key="7">
    <source>
        <dbReference type="Proteomes" id="UP001151081"/>
    </source>
</evidence>
<dbReference type="Gene3D" id="3.30.2350.10">
    <property type="entry name" value="Pseudouridine synthase"/>
    <property type="match status" value="1"/>
</dbReference>
<dbReference type="GO" id="GO:0140098">
    <property type="term" value="F:catalytic activity, acting on RNA"/>
    <property type="evidence" value="ECO:0007669"/>
    <property type="project" value="UniProtKB-ARBA"/>
</dbReference>
<dbReference type="EMBL" id="JAGTJJ010000001">
    <property type="protein sequence ID" value="MDC3979307.1"/>
    <property type="molecule type" value="Genomic_DNA"/>
</dbReference>
<dbReference type="GO" id="GO:0000455">
    <property type="term" value="P:enzyme-directed rRNA pseudouridine synthesis"/>
    <property type="evidence" value="ECO:0007669"/>
    <property type="project" value="TreeGrafter"/>
</dbReference>
<feature type="region of interest" description="Disordered" evidence="4">
    <location>
        <begin position="1"/>
        <end position="40"/>
    </location>
</feature>
<dbReference type="Proteomes" id="UP001151081">
    <property type="component" value="Unassembled WGS sequence"/>
</dbReference>
<protein>
    <submittedName>
        <fullName evidence="6">RluA family pseudouridine synthase</fullName>
    </submittedName>
</protein>
<proteinExistence type="inferred from homology"/>
<comment type="similarity">
    <text evidence="1">Belongs to the pseudouridine synthase RluA family.</text>
</comment>
<dbReference type="InterPro" id="IPR020103">
    <property type="entry name" value="PsdUridine_synth_cat_dom_sf"/>
</dbReference>
<dbReference type="GO" id="GO:0009982">
    <property type="term" value="F:pseudouridine synthase activity"/>
    <property type="evidence" value="ECO:0007669"/>
    <property type="project" value="InterPro"/>
</dbReference>
<dbReference type="GO" id="GO:0003723">
    <property type="term" value="F:RNA binding"/>
    <property type="evidence" value="ECO:0007669"/>
    <property type="project" value="UniProtKB-KW"/>
</dbReference>